<accession>A0A183IFT0</accession>
<sequence length="298" mass="33712">MVCRFKFCARKLFSRLNGGVAYRYLFYCTRYLDNSSDARALKFYRIAFHMVYPASQRNCCAIKLYPLSMAALNCSKEGGFSAYAALSVCSVVYFWATSSTGQWDSVANVHSYGETVVLGKLCCYSCHVPEQTISALVDGDADEGVFRLSPISADLLLTPFSSICVLPPGQIPPVVCLSFFNRVTHFAYVKRTTGTWELVHPTSFLLLRLSPEADPMRHSFSLSLRTYGKRPTAKELLKHPFIKKAKKNVILTELIDRYKQWKARTGSENRSDDEDGNDDAENVYEDYFSYSILRSCKL</sequence>
<evidence type="ECO:0000313" key="2">
    <source>
        <dbReference type="Proteomes" id="UP000270296"/>
    </source>
</evidence>
<dbReference type="WBParaSite" id="SBAD_0000259101-mRNA-1">
    <property type="protein sequence ID" value="SBAD_0000259101-mRNA-1"/>
    <property type="gene ID" value="SBAD_0000259101"/>
</dbReference>
<protein>
    <submittedName>
        <fullName evidence="3">Protein kinase domain-containing protein</fullName>
    </submittedName>
</protein>
<dbReference type="EMBL" id="UZAM01007243">
    <property type="protein sequence ID" value="VDO97732.1"/>
    <property type="molecule type" value="Genomic_DNA"/>
</dbReference>
<reference evidence="3" key="1">
    <citation type="submission" date="2016-06" db="UniProtKB">
        <authorList>
            <consortium name="WormBaseParasite"/>
        </authorList>
    </citation>
    <scope>IDENTIFICATION</scope>
</reference>
<organism evidence="3">
    <name type="scientific">Soboliphyme baturini</name>
    <dbReference type="NCBI Taxonomy" id="241478"/>
    <lineage>
        <taxon>Eukaryota</taxon>
        <taxon>Metazoa</taxon>
        <taxon>Ecdysozoa</taxon>
        <taxon>Nematoda</taxon>
        <taxon>Enoplea</taxon>
        <taxon>Dorylaimia</taxon>
        <taxon>Dioctophymatida</taxon>
        <taxon>Dioctophymatoidea</taxon>
        <taxon>Soboliphymatidae</taxon>
        <taxon>Soboliphyme</taxon>
    </lineage>
</organism>
<evidence type="ECO:0000313" key="1">
    <source>
        <dbReference type="EMBL" id="VDO97732.1"/>
    </source>
</evidence>
<gene>
    <name evidence="1" type="ORF">SBAD_LOCUS2474</name>
</gene>
<dbReference type="Proteomes" id="UP000270296">
    <property type="component" value="Unassembled WGS sequence"/>
</dbReference>
<dbReference type="AlphaFoldDB" id="A0A183IFT0"/>
<name>A0A183IFT0_9BILA</name>
<proteinExistence type="predicted"/>
<evidence type="ECO:0000313" key="3">
    <source>
        <dbReference type="WBParaSite" id="SBAD_0000259101-mRNA-1"/>
    </source>
</evidence>
<dbReference type="OrthoDB" id="8693905at2759"/>
<keyword evidence="2" id="KW-1185">Reference proteome</keyword>
<reference evidence="1 2" key="2">
    <citation type="submission" date="2018-11" db="EMBL/GenBank/DDBJ databases">
        <authorList>
            <consortium name="Pathogen Informatics"/>
        </authorList>
    </citation>
    <scope>NUCLEOTIDE SEQUENCE [LARGE SCALE GENOMIC DNA]</scope>
</reference>